<dbReference type="AlphaFoldDB" id="A0A5J4QHZ4"/>
<gene>
    <name evidence="1" type="ORF">EZS27_029405</name>
</gene>
<accession>A0A5J4QHZ4</accession>
<dbReference type="EMBL" id="SNRY01003464">
    <property type="protein sequence ID" value="KAA6320879.1"/>
    <property type="molecule type" value="Genomic_DNA"/>
</dbReference>
<reference evidence="1" key="1">
    <citation type="submission" date="2019-03" db="EMBL/GenBank/DDBJ databases">
        <title>Single cell metagenomics reveals metabolic interactions within the superorganism composed of flagellate Streblomastix strix and complex community of Bacteroidetes bacteria on its surface.</title>
        <authorList>
            <person name="Treitli S.C."/>
            <person name="Kolisko M."/>
            <person name="Husnik F."/>
            <person name="Keeling P."/>
            <person name="Hampl V."/>
        </authorList>
    </citation>
    <scope>NUCLEOTIDE SEQUENCE</scope>
    <source>
        <strain evidence="1">STM</strain>
    </source>
</reference>
<protein>
    <submittedName>
        <fullName evidence="1">Uncharacterized protein</fullName>
    </submittedName>
</protein>
<name>A0A5J4QHZ4_9ZZZZ</name>
<proteinExistence type="predicted"/>
<evidence type="ECO:0000313" key="1">
    <source>
        <dbReference type="EMBL" id="KAA6320879.1"/>
    </source>
</evidence>
<organism evidence="1">
    <name type="scientific">termite gut metagenome</name>
    <dbReference type="NCBI Taxonomy" id="433724"/>
    <lineage>
        <taxon>unclassified sequences</taxon>
        <taxon>metagenomes</taxon>
        <taxon>organismal metagenomes</taxon>
    </lineage>
</organism>
<sequence>MNIVETKSILSCQLFSFRQQENKMLNTATSEGYLKQIP</sequence>
<comment type="caution">
    <text evidence="1">The sequence shown here is derived from an EMBL/GenBank/DDBJ whole genome shotgun (WGS) entry which is preliminary data.</text>
</comment>